<dbReference type="AlphaFoldDB" id="A0A931MZ91"/>
<dbReference type="PANTHER" id="PTHR21366:SF14">
    <property type="entry name" value="GLYOXALASE DOMAIN-CONTAINING PROTEIN 5"/>
    <property type="match status" value="1"/>
</dbReference>
<keyword evidence="3" id="KW-1185">Reference proteome</keyword>
<proteinExistence type="predicted"/>
<dbReference type="InterPro" id="IPR004360">
    <property type="entry name" value="Glyas_Fos-R_dOase_dom"/>
</dbReference>
<evidence type="ECO:0000313" key="2">
    <source>
        <dbReference type="EMBL" id="MBH0238795.1"/>
    </source>
</evidence>
<dbReference type="RefSeq" id="WP_197311878.1">
    <property type="nucleotide sequence ID" value="NZ_JADZLT010000051.1"/>
</dbReference>
<protein>
    <submittedName>
        <fullName evidence="2">VOC family protein</fullName>
    </submittedName>
</protein>
<gene>
    <name evidence="2" type="ORF">I5731_13245</name>
</gene>
<dbReference type="InterPro" id="IPR050383">
    <property type="entry name" value="GlyoxalaseI/FosfomycinResist"/>
</dbReference>
<sequence length="160" mass="17993">MPAIGLNHLSIGARDVDESVRFYVEMFGMELIPTYNFGFRTQYLACGDQQLHIFALPDAVPHYQHFAIDVDDFMAVYDRAKAAGLIDHATFGNGVNEMPDGTVQLYLRDPGGNLVEIDWPDVSTLDVARIPELKRLADRFEQTGENLEATLYRARRRTGG</sequence>
<dbReference type="PANTHER" id="PTHR21366">
    <property type="entry name" value="GLYOXALASE FAMILY PROTEIN"/>
    <property type="match status" value="1"/>
</dbReference>
<dbReference type="PROSITE" id="PS51819">
    <property type="entry name" value="VOC"/>
    <property type="match status" value="1"/>
</dbReference>
<name>A0A931MZ91_9HYPH</name>
<dbReference type="Proteomes" id="UP000631694">
    <property type="component" value="Unassembled WGS sequence"/>
</dbReference>
<organism evidence="2 3">
    <name type="scientific">Methylobrevis albus</name>
    <dbReference type="NCBI Taxonomy" id="2793297"/>
    <lineage>
        <taxon>Bacteria</taxon>
        <taxon>Pseudomonadati</taxon>
        <taxon>Pseudomonadota</taxon>
        <taxon>Alphaproteobacteria</taxon>
        <taxon>Hyphomicrobiales</taxon>
        <taxon>Pleomorphomonadaceae</taxon>
        <taxon>Methylobrevis</taxon>
    </lineage>
</organism>
<dbReference type="Pfam" id="PF00903">
    <property type="entry name" value="Glyoxalase"/>
    <property type="match status" value="1"/>
</dbReference>
<dbReference type="InterPro" id="IPR029068">
    <property type="entry name" value="Glyas_Bleomycin-R_OHBP_Dase"/>
</dbReference>
<dbReference type="CDD" id="cd06587">
    <property type="entry name" value="VOC"/>
    <property type="match status" value="1"/>
</dbReference>
<dbReference type="EMBL" id="JADZLT010000051">
    <property type="protein sequence ID" value="MBH0238795.1"/>
    <property type="molecule type" value="Genomic_DNA"/>
</dbReference>
<evidence type="ECO:0000259" key="1">
    <source>
        <dbReference type="PROSITE" id="PS51819"/>
    </source>
</evidence>
<comment type="caution">
    <text evidence="2">The sequence shown here is derived from an EMBL/GenBank/DDBJ whole genome shotgun (WGS) entry which is preliminary data.</text>
</comment>
<accession>A0A931MZ91</accession>
<dbReference type="SUPFAM" id="SSF54593">
    <property type="entry name" value="Glyoxalase/Bleomycin resistance protein/Dihydroxybiphenyl dioxygenase"/>
    <property type="match status" value="1"/>
</dbReference>
<evidence type="ECO:0000313" key="3">
    <source>
        <dbReference type="Proteomes" id="UP000631694"/>
    </source>
</evidence>
<dbReference type="Gene3D" id="3.10.180.10">
    <property type="entry name" value="2,3-Dihydroxybiphenyl 1,2-Dioxygenase, domain 1"/>
    <property type="match status" value="1"/>
</dbReference>
<reference evidence="2" key="1">
    <citation type="submission" date="2020-12" db="EMBL/GenBank/DDBJ databases">
        <title>Methylobrevis albus sp. nov., isolated from fresh water lack sediment.</title>
        <authorList>
            <person name="Zou Q."/>
        </authorList>
    </citation>
    <scope>NUCLEOTIDE SEQUENCE</scope>
    <source>
        <strain evidence="2">L22</strain>
    </source>
</reference>
<feature type="domain" description="VOC" evidence="1">
    <location>
        <begin position="5"/>
        <end position="120"/>
    </location>
</feature>
<dbReference type="InterPro" id="IPR037523">
    <property type="entry name" value="VOC_core"/>
</dbReference>